<dbReference type="OrthoDB" id="9802126at2"/>
<keyword evidence="2" id="KW-0808">Transferase</keyword>
<feature type="domain" description="Glycosyl transferase family 28 C-terminal" evidence="1">
    <location>
        <begin position="290"/>
        <end position="337"/>
    </location>
</feature>
<gene>
    <name evidence="2" type="ORF">PAM7066_00709</name>
</gene>
<reference evidence="2 3" key="1">
    <citation type="submission" date="2017-03" db="EMBL/GenBank/DDBJ databases">
        <authorList>
            <person name="Afonso C.L."/>
            <person name="Miller P.J."/>
            <person name="Scott M.A."/>
            <person name="Spackman E."/>
            <person name="Goraichik I."/>
            <person name="Dimitrov K.M."/>
            <person name="Suarez D.L."/>
            <person name="Swayne D.E."/>
        </authorList>
    </citation>
    <scope>NUCLEOTIDE SEQUENCE [LARGE SCALE GENOMIC DNA]</scope>
    <source>
        <strain evidence="2 3">CECT 7066</strain>
    </source>
</reference>
<dbReference type="GO" id="GO:0016758">
    <property type="term" value="F:hexosyltransferase activity"/>
    <property type="evidence" value="ECO:0007669"/>
    <property type="project" value="InterPro"/>
</dbReference>
<dbReference type="AlphaFoldDB" id="A0A1Y5RM31"/>
<dbReference type="PANTHER" id="PTHR21015:SF28">
    <property type="entry name" value="SLL1722 PROTEIN"/>
    <property type="match status" value="1"/>
</dbReference>
<evidence type="ECO:0000313" key="3">
    <source>
        <dbReference type="Proteomes" id="UP000193870"/>
    </source>
</evidence>
<keyword evidence="2" id="KW-0328">Glycosyltransferase</keyword>
<organism evidence="2 3">
    <name type="scientific">Palleronia marisminoris</name>
    <dbReference type="NCBI Taxonomy" id="315423"/>
    <lineage>
        <taxon>Bacteria</taxon>
        <taxon>Pseudomonadati</taxon>
        <taxon>Pseudomonadota</taxon>
        <taxon>Alphaproteobacteria</taxon>
        <taxon>Rhodobacterales</taxon>
        <taxon>Roseobacteraceae</taxon>
        <taxon>Palleronia</taxon>
    </lineage>
</organism>
<sequence>MLHARDFETAGDFRQRAPRIVLYSHDTLGFGHLRRNLLLAGALRTIRQTPDILMIGGMREAGAFAMPDGVDCVTLPAYAKGIDGAYRPRDLGQDLAPLTALRSQTIKATVKAFDPDLMIVDNVPRGALFELDATLEMLKARGRTRMVLGLRDVIDRPAVVRRQWLRQRNFETVRRHYDAVWIYGDPSIYDIAADCGLTHALAGRAQHVGYLDPTVRRASPIADADAAAVLGDDRAPYALCAVGGGRDGAALCEAFAQASLPRGHRGILVTGTQMPVPMRVRIQDLVTRRQDITLVPFIREPIALMAGAERIISMGGYNTTCEILALGRPALIVPRAHPRAEQLIRTERLALRGLISMIHPDDLTADAIGHWLSSPTAPPSGEHPDMGGLDRVLRLAEHILQPAAASARAS</sequence>
<evidence type="ECO:0000313" key="2">
    <source>
        <dbReference type="EMBL" id="SLN20533.1"/>
    </source>
</evidence>
<dbReference type="Gene3D" id="3.40.50.2000">
    <property type="entry name" value="Glycogen Phosphorylase B"/>
    <property type="match status" value="1"/>
</dbReference>
<dbReference type="Proteomes" id="UP000193870">
    <property type="component" value="Unassembled WGS sequence"/>
</dbReference>
<dbReference type="SUPFAM" id="SSF53756">
    <property type="entry name" value="UDP-Glycosyltransferase/glycogen phosphorylase"/>
    <property type="match status" value="1"/>
</dbReference>
<protein>
    <submittedName>
        <fullName evidence="2">Undecaprenyldiphospho-muramoylpentapeptide beta-N-acetylglucosaminyltransferase</fullName>
    </submittedName>
</protein>
<dbReference type="PANTHER" id="PTHR21015">
    <property type="entry name" value="UDP-N-ACETYLGLUCOSAMINE--N-ACETYLMURAMYL-(PENTAPEPTIDE) PYROPHOSPHORYL-UNDECAPRENOL N-ACETYLGLUCOSAMINE TRANSFERASE 1"/>
    <property type="match status" value="1"/>
</dbReference>
<dbReference type="EMBL" id="FWFV01000001">
    <property type="protein sequence ID" value="SLN20533.1"/>
    <property type="molecule type" value="Genomic_DNA"/>
</dbReference>
<accession>A0A1Y5RM31</accession>
<dbReference type="STRING" id="315423.SAMN04488020_101707"/>
<dbReference type="InterPro" id="IPR007235">
    <property type="entry name" value="Glyco_trans_28_C"/>
</dbReference>
<keyword evidence="3" id="KW-1185">Reference proteome</keyword>
<evidence type="ECO:0000259" key="1">
    <source>
        <dbReference type="Pfam" id="PF04101"/>
    </source>
</evidence>
<name>A0A1Y5RM31_9RHOB</name>
<dbReference type="RefSeq" id="WP_085852714.1">
    <property type="nucleotide sequence ID" value="NZ_FOPF01000001.1"/>
</dbReference>
<proteinExistence type="predicted"/>
<dbReference type="Pfam" id="PF04101">
    <property type="entry name" value="Glyco_tran_28_C"/>
    <property type="match status" value="1"/>
</dbReference>